<comment type="similarity">
    <text evidence="3">Belongs to the bacterial histone-like protein family.</text>
</comment>
<dbReference type="CDD" id="cd13831">
    <property type="entry name" value="HU"/>
    <property type="match status" value="1"/>
</dbReference>
<dbReference type="InterPro" id="IPR020816">
    <property type="entry name" value="Histone-like_DNA-bd_CS"/>
</dbReference>
<accession>A0A523QHW7</accession>
<evidence type="ECO:0000313" key="5">
    <source>
        <dbReference type="EMBL" id="TES85124.1"/>
    </source>
</evidence>
<organism evidence="5 6">
    <name type="scientific">Aerophobetes bacterium</name>
    <dbReference type="NCBI Taxonomy" id="2030807"/>
    <lineage>
        <taxon>Bacteria</taxon>
        <taxon>Candidatus Aerophobota</taxon>
    </lineage>
</organism>
<dbReference type="PROSITE" id="PS00045">
    <property type="entry name" value="HISTONE_LIKE"/>
    <property type="match status" value="1"/>
</dbReference>
<dbReference type="SMART" id="SM00411">
    <property type="entry name" value="BHL"/>
    <property type="match status" value="1"/>
</dbReference>
<comment type="caution">
    <text evidence="5">The sequence shown here is derived from an EMBL/GenBank/DDBJ whole genome shotgun (WGS) entry which is preliminary data.</text>
</comment>
<gene>
    <name evidence="5" type="ORF">E3J95_05175</name>
</gene>
<evidence type="ECO:0000256" key="3">
    <source>
        <dbReference type="RuleBase" id="RU003939"/>
    </source>
</evidence>
<dbReference type="InterPro" id="IPR010992">
    <property type="entry name" value="IHF-like_DNA-bd_dom_sf"/>
</dbReference>
<reference evidence="5 6" key="1">
    <citation type="submission" date="2019-03" db="EMBL/GenBank/DDBJ databases">
        <title>Metabolic potential of uncultured bacteria and archaea associated with petroleum seepage in deep-sea sediments.</title>
        <authorList>
            <person name="Dong X."/>
            <person name="Hubert C."/>
        </authorList>
    </citation>
    <scope>NUCLEOTIDE SEQUENCE [LARGE SCALE GENOMIC DNA]</scope>
    <source>
        <strain evidence="5">E44_bin92</strain>
    </source>
</reference>
<dbReference type="PRINTS" id="PR01727">
    <property type="entry name" value="DNABINDINGHU"/>
</dbReference>
<dbReference type="Gene3D" id="4.10.520.10">
    <property type="entry name" value="IHF-like DNA-binding proteins"/>
    <property type="match status" value="1"/>
</dbReference>
<sequence length="90" mass="9832">MNKADLVEEVASQTGLTKRASREAVHAVISAATDCLARGEKVTLVGFGTFKTVERKARRGRNPQTGGTIQIPAKKVPRFKAGKDLRERVR</sequence>
<dbReference type="AlphaFoldDB" id="A0A523QHW7"/>
<evidence type="ECO:0000313" key="6">
    <source>
        <dbReference type="Proteomes" id="UP000320781"/>
    </source>
</evidence>
<protein>
    <submittedName>
        <fullName evidence="5">HU family DNA-binding protein</fullName>
    </submittedName>
</protein>
<evidence type="ECO:0000256" key="4">
    <source>
        <dbReference type="SAM" id="MobiDB-lite"/>
    </source>
</evidence>
<dbReference type="GO" id="GO:0030261">
    <property type="term" value="P:chromosome condensation"/>
    <property type="evidence" value="ECO:0007669"/>
    <property type="project" value="UniProtKB-KW"/>
</dbReference>
<name>A0A523QHW7_UNCAE</name>
<keyword evidence="2 5" id="KW-0238">DNA-binding</keyword>
<evidence type="ECO:0000256" key="2">
    <source>
        <dbReference type="ARBA" id="ARBA00023125"/>
    </source>
</evidence>
<proteinExistence type="inferred from homology"/>
<dbReference type="GO" id="GO:0003677">
    <property type="term" value="F:DNA binding"/>
    <property type="evidence" value="ECO:0007669"/>
    <property type="project" value="UniProtKB-KW"/>
</dbReference>
<dbReference type="EMBL" id="SOKU01000254">
    <property type="protein sequence ID" value="TES85124.1"/>
    <property type="molecule type" value="Genomic_DNA"/>
</dbReference>
<dbReference type="PANTHER" id="PTHR33175:SF3">
    <property type="entry name" value="DNA-BINDING PROTEIN HU-BETA"/>
    <property type="match status" value="1"/>
</dbReference>
<dbReference type="Proteomes" id="UP000320781">
    <property type="component" value="Unassembled WGS sequence"/>
</dbReference>
<dbReference type="InterPro" id="IPR000119">
    <property type="entry name" value="Hist_DNA-bd"/>
</dbReference>
<dbReference type="Pfam" id="PF00216">
    <property type="entry name" value="Bac_DNA_binding"/>
    <property type="match status" value="1"/>
</dbReference>
<dbReference type="GO" id="GO:0030527">
    <property type="term" value="F:structural constituent of chromatin"/>
    <property type="evidence" value="ECO:0007669"/>
    <property type="project" value="InterPro"/>
</dbReference>
<feature type="compositionally biased region" description="Basic and acidic residues" evidence="4">
    <location>
        <begin position="81"/>
        <end position="90"/>
    </location>
</feature>
<dbReference type="PANTHER" id="PTHR33175">
    <property type="entry name" value="DNA-BINDING PROTEIN HU"/>
    <property type="match status" value="1"/>
</dbReference>
<feature type="region of interest" description="Disordered" evidence="4">
    <location>
        <begin position="58"/>
        <end position="90"/>
    </location>
</feature>
<evidence type="ECO:0000256" key="1">
    <source>
        <dbReference type="ARBA" id="ARBA00023067"/>
    </source>
</evidence>
<dbReference type="SUPFAM" id="SSF47729">
    <property type="entry name" value="IHF-like DNA-binding proteins"/>
    <property type="match status" value="1"/>
</dbReference>
<keyword evidence="1" id="KW-0226">DNA condensation</keyword>